<keyword evidence="5" id="KW-1185">Reference proteome</keyword>
<evidence type="ECO:0000256" key="1">
    <source>
        <dbReference type="ARBA" id="ARBA00012346"/>
    </source>
</evidence>
<dbReference type="SUPFAM" id="SSF110857">
    <property type="entry name" value="Gamma-glutamyl cyclotransferase-like"/>
    <property type="match status" value="1"/>
</dbReference>
<dbReference type="InterPro" id="IPR009288">
    <property type="entry name" value="AIG2-like_dom"/>
</dbReference>
<sequence length="195" mass="21818">MIVGRSEHDLTPALMVLYFGYGANMHIALMNKRCPDNKLLGSAVLRDWRWIINQRRWANVIPSPGDHVYALLYELNANDEQSLDGYEDVPRSYGKQTLSVEWCSADGTMVSVDAVVYVDHRQTEGVPWPEYVGRINHGIVDALQHGMPQEYVDKYLRRFIPAAGAVDLSNDSTRLSSPVQAAQLSSALAQLVSNE</sequence>
<proteinExistence type="predicted"/>
<evidence type="ECO:0000256" key="2">
    <source>
        <dbReference type="ARBA" id="ARBA00023239"/>
    </source>
</evidence>
<accession>A0ABQ0LXQ2</accession>
<dbReference type="Pfam" id="PF06094">
    <property type="entry name" value="GGACT"/>
    <property type="match status" value="1"/>
</dbReference>
<dbReference type="CDD" id="cd06661">
    <property type="entry name" value="GGCT_like"/>
    <property type="match status" value="1"/>
</dbReference>
<dbReference type="Gene3D" id="3.10.490.10">
    <property type="entry name" value="Gamma-glutamyl cyclotransferase-like"/>
    <property type="match status" value="1"/>
</dbReference>
<feature type="domain" description="Gamma-glutamylcyclotransferase AIG2-like" evidence="3">
    <location>
        <begin position="18"/>
        <end position="122"/>
    </location>
</feature>
<dbReference type="Proteomes" id="UP000815677">
    <property type="component" value="Unassembled WGS sequence"/>
</dbReference>
<evidence type="ECO:0000313" key="5">
    <source>
        <dbReference type="Proteomes" id="UP000815677"/>
    </source>
</evidence>
<dbReference type="PANTHER" id="PTHR12935:SF0">
    <property type="entry name" value="GAMMA-GLUTAMYLCYCLOTRANSFERASE"/>
    <property type="match status" value="1"/>
</dbReference>
<dbReference type="EMBL" id="DF849025">
    <property type="protein sequence ID" value="GAT55509.1"/>
    <property type="molecule type" value="Genomic_DNA"/>
</dbReference>
<gene>
    <name evidence="4" type="ORF">MCHLO_12268</name>
</gene>
<organism evidence="4 5">
    <name type="scientific">Mycena chlorophos</name>
    <name type="common">Agaric fungus</name>
    <name type="synonym">Agaricus chlorophos</name>
    <dbReference type="NCBI Taxonomy" id="658473"/>
    <lineage>
        <taxon>Eukaryota</taxon>
        <taxon>Fungi</taxon>
        <taxon>Dikarya</taxon>
        <taxon>Basidiomycota</taxon>
        <taxon>Agaricomycotina</taxon>
        <taxon>Agaricomycetes</taxon>
        <taxon>Agaricomycetidae</taxon>
        <taxon>Agaricales</taxon>
        <taxon>Marasmiineae</taxon>
        <taxon>Mycenaceae</taxon>
        <taxon>Mycena</taxon>
    </lineage>
</organism>
<dbReference type="InterPro" id="IPR036568">
    <property type="entry name" value="GGCT-like_sf"/>
</dbReference>
<dbReference type="InterPro" id="IPR017939">
    <property type="entry name" value="G-Glutamylcylcotransferase"/>
</dbReference>
<protein>
    <recommendedName>
        <fullName evidence="1">gamma-glutamylcyclotransferase</fullName>
        <ecNumber evidence="1">4.3.2.9</ecNumber>
    </recommendedName>
</protein>
<evidence type="ECO:0000313" key="4">
    <source>
        <dbReference type="EMBL" id="GAT55509.1"/>
    </source>
</evidence>
<dbReference type="EC" id="4.3.2.9" evidence="1"/>
<dbReference type="PANTHER" id="PTHR12935">
    <property type="entry name" value="GAMMA-GLUTAMYLCYCLOTRANSFERASE"/>
    <property type="match status" value="1"/>
</dbReference>
<reference evidence="4" key="1">
    <citation type="submission" date="2014-09" db="EMBL/GenBank/DDBJ databases">
        <title>Genome sequence of the luminous mushroom Mycena chlorophos for searching fungal bioluminescence genes.</title>
        <authorList>
            <person name="Tanaka Y."/>
            <person name="Kasuga D."/>
            <person name="Oba Y."/>
            <person name="Hase S."/>
            <person name="Sato K."/>
            <person name="Oba Y."/>
            <person name="Sakakibara Y."/>
        </authorList>
    </citation>
    <scope>NUCLEOTIDE SEQUENCE</scope>
</reference>
<dbReference type="InterPro" id="IPR013024">
    <property type="entry name" value="GGCT-like"/>
</dbReference>
<name>A0ABQ0LXQ2_MYCCL</name>
<keyword evidence="2" id="KW-0456">Lyase</keyword>
<evidence type="ECO:0000259" key="3">
    <source>
        <dbReference type="Pfam" id="PF06094"/>
    </source>
</evidence>